<dbReference type="RefSeq" id="WP_234612583.1">
    <property type="nucleotide sequence ID" value="NZ_CP098806.1"/>
</dbReference>
<dbReference type="SMART" id="SM00028">
    <property type="entry name" value="TPR"/>
    <property type="match status" value="4"/>
</dbReference>
<feature type="repeat" description="TPR" evidence="1">
    <location>
        <begin position="67"/>
        <end position="100"/>
    </location>
</feature>
<dbReference type="PANTHER" id="PTHR12558">
    <property type="entry name" value="CELL DIVISION CYCLE 16,23,27"/>
    <property type="match status" value="1"/>
</dbReference>
<sequence length="271" mass="31819">MKSAAFLIIMLGSYLSCLAQKPVDCNSIAVQDSLFDVYSKKARSFGYDHPGWDQSYDSLLAICPNISEAYQEKGLPHLFKGNLSKVFEYNDKAVELDPKRWTAYRGYLHCVYAKNYEKAIPDFEKALILTPNGFIQDHTFWFFLALCNIELGNYEKAEEFLQKDIAQQRRGEGKNDLHFNSLLYFGIVYYLMNEYDRADKWLRDCLQLYDQHPMANYYLAMTMKITGNTQQKLYFERARQYAREGYRLNEPNSQNLTFPKQVSMEEMEKEL</sequence>
<dbReference type="Proteomes" id="UP001139700">
    <property type="component" value="Unassembled WGS sequence"/>
</dbReference>
<feature type="signal peptide" evidence="2">
    <location>
        <begin position="1"/>
        <end position="19"/>
    </location>
</feature>
<keyword evidence="2" id="KW-0732">Signal</keyword>
<name>A0A9X1P9G4_9BACT</name>
<organism evidence="3 4">
    <name type="scientific">Dyadobacter fanqingshengii</name>
    <dbReference type="NCBI Taxonomy" id="2906443"/>
    <lineage>
        <taxon>Bacteria</taxon>
        <taxon>Pseudomonadati</taxon>
        <taxon>Bacteroidota</taxon>
        <taxon>Cytophagia</taxon>
        <taxon>Cytophagales</taxon>
        <taxon>Spirosomataceae</taxon>
        <taxon>Dyadobacter</taxon>
    </lineage>
</organism>
<dbReference type="Gene3D" id="1.25.40.10">
    <property type="entry name" value="Tetratricopeptide repeat domain"/>
    <property type="match status" value="1"/>
</dbReference>
<evidence type="ECO:0000256" key="2">
    <source>
        <dbReference type="SAM" id="SignalP"/>
    </source>
</evidence>
<accession>A0A9X1P9G4</accession>
<evidence type="ECO:0000313" key="4">
    <source>
        <dbReference type="Proteomes" id="UP001139700"/>
    </source>
</evidence>
<dbReference type="PROSITE" id="PS50005">
    <property type="entry name" value="TPR"/>
    <property type="match status" value="1"/>
</dbReference>
<protein>
    <submittedName>
        <fullName evidence="3">Tetratricopeptide repeat protein</fullName>
    </submittedName>
</protein>
<gene>
    <name evidence="3" type="ORF">LXM24_08600</name>
</gene>
<dbReference type="SUPFAM" id="SSF48452">
    <property type="entry name" value="TPR-like"/>
    <property type="match status" value="2"/>
</dbReference>
<evidence type="ECO:0000256" key="1">
    <source>
        <dbReference type="PROSITE-ProRule" id="PRU00339"/>
    </source>
</evidence>
<comment type="caution">
    <text evidence="3">The sequence shown here is derived from an EMBL/GenBank/DDBJ whole genome shotgun (WGS) entry which is preliminary data.</text>
</comment>
<dbReference type="InterPro" id="IPR019734">
    <property type="entry name" value="TPR_rpt"/>
</dbReference>
<dbReference type="PANTHER" id="PTHR12558:SF13">
    <property type="entry name" value="CELL DIVISION CYCLE PROTEIN 27 HOMOLOG"/>
    <property type="match status" value="1"/>
</dbReference>
<keyword evidence="1" id="KW-0802">TPR repeat</keyword>
<dbReference type="EMBL" id="JAJTTA010000002">
    <property type="protein sequence ID" value="MCF0040139.1"/>
    <property type="molecule type" value="Genomic_DNA"/>
</dbReference>
<dbReference type="Pfam" id="PF13424">
    <property type="entry name" value="TPR_12"/>
    <property type="match status" value="1"/>
</dbReference>
<dbReference type="InterPro" id="IPR011990">
    <property type="entry name" value="TPR-like_helical_dom_sf"/>
</dbReference>
<proteinExistence type="predicted"/>
<evidence type="ECO:0000313" key="3">
    <source>
        <dbReference type="EMBL" id="MCF0040139.1"/>
    </source>
</evidence>
<reference evidence="3" key="1">
    <citation type="submission" date="2021-12" db="EMBL/GenBank/DDBJ databases">
        <title>Novel species in genus Dyadobacter.</title>
        <authorList>
            <person name="Ma C."/>
        </authorList>
    </citation>
    <scope>NUCLEOTIDE SEQUENCE</scope>
    <source>
        <strain evidence="3">CY399</strain>
    </source>
</reference>
<dbReference type="AlphaFoldDB" id="A0A9X1P9G4"/>
<keyword evidence="4" id="KW-1185">Reference proteome</keyword>
<feature type="chain" id="PRO_5040837948" evidence="2">
    <location>
        <begin position="20"/>
        <end position="271"/>
    </location>
</feature>